<dbReference type="Pfam" id="PF25731">
    <property type="entry name" value="crAss_MUZ"/>
    <property type="match status" value="1"/>
</dbReference>
<feature type="domain" description="Crassvirus muzzle protein N-terminal region" evidence="2">
    <location>
        <begin position="5"/>
        <end position="1235"/>
    </location>
</feature>
<evidence type="ECO:0000313" key="4">
    <source>
        <dbReference type="Proteomes" id="UP000594086"/>
    </source>
</evidence>
<reference evidence="3 4" key="1">
    <citation type="submission" date="2020-07" db="EMBL/GenBank/DDBJ databases">
        <title>Taxonomic proposal: Crassvirales, a new order of highly abundant and diverse bacterial viruses.</title>
        <authorList>
            <person name="Shkoporov A.N."/>
            <person name="Stockdale S.R."/>
            <person name="Guerin E."/>
            <person name="Ross R.P."/>
            <person name="Hill C."/>
        </authorList>
    </citation>
    <scope>NUCLEOTIDE SEQUENCE [LARGE SCALE GENOMIC DNA]</scope>
</reference>
<organism evidence="3 4">
    <name type="scientific">uncultured phage cr55_1</name>
    <dbReference type="NCBI Taxonomy" id="2772060"/>
    <lineage>
        <taxon>Viruses</taxon>
        <taxon>Duplodnaviria</taxon>
        <taxon>Heunggongvirae</taxon>
        <taxon>Uroviricota</taxon>
        <taxon>Caudoviricetes</taxon>
        <taxon>Crassvirales</taxon>
        <taxon>Suoliviridae</taxon>
        <taxon>Boorivirinae</taxon>
        <taxon>Culoivirus</taxon>
        <taxon>Culoivirus intestinalis</taxon>
    </lineage>
</organism>
<proteinExistence type="predicted"/>
<dbReference type="Proteomes" id="UP000594086">
    <property type="component" value="Segment"/>
</dbReference>
<feature type="domain" description="Crassvirus muzzle protein C-terminal" evidence="1">
    <location>
        <begin position="1250"/>
        <end position="1321"/>
    </location>
</feature>
<keyword evidence="4" id="KW-1185">Reference proteome</keyword>
<dbReference type="GeneID" id="65128613"/>
<evidence type="ECO:0000313" key="3">
    <source>
        <dbReference type="EMBL" id="QOR58158.1"/>
    </source>
</evidence>
<dbReference type="RefSeq" id="YP_010110316.1">
    <property type="nucleotide sequence ID" value="NC_055869.1"/>
</dbReference>
<evidence type="ECO:0000259" key="2">
    <source>
        <dbReference type="Pfam" id="PF25731"/>
    </source>
</evidence>
<sequence>MNAQRQTNTFQKGMNCDLDYSVIDSGQYQWAENIRIIANDNSSTGVMQNIEGVRKLNPTLTLNGETIVHTNTIRDWAIVFTKKGSNFNIYRYDFGASETEPIVTTVASNIALDIPIIDGHYAVSSVCKWESDDLVKIYWCDGVHQIRVLNVATTHPNLNVDSLNISPKSQLPPLFFKGLGTGGLKAGKYQYCYQLFNPRTSETSISVLSPIITVSRSLENTNSQDIYGSSKEETTNRSIKLQTTVDTNSFSRARIISIYYSSNTAEPVITVIDEISISNNTLVYEDKGGSVIDELTLEEFNGLSTYIFTPKVIESKDNMLFAANITEQTWDISDDEFDARAYRCNKNGQILLTSTSGQDSITFSTSEINTKDIPTNHDCICPANYDDTSQYLYAPDATGKYVYGGIGKNISYRFIKTNLIESDAPTSRTGYAEDSFSLNSKARSTSTLDLYNIEEDGSWSDAGSLSFADATAKVLNYSNSEVESMARCYMRDEIYRFAIVFYNEENVASSAHWIADIRMPKASAPGYNIFTSGMRVDIGGSTTNSLEVVTHPLGVQFTINIPSDLIQSKKITGYEIVRCERTISDRTILMQGAVSCVCNYDNTNQLTAFPYLTYSTSHGMVSQNNKYAHAFDFSSQNANEYFLFISPEICVNRTNASEVTGRATEIKGIYRLRSSISPDESMGNGTPANDKVVPNGDKVKVLVGAKASKHDLKNITSNTGTSWAKNSGWAYTSVTAIGDSIKQSTANNAIYMGAESWYDATLAKYYNKVTTGGYNSASIQDITIATNTDPFDLDDDAWRTKATNVGSMVYYNWVYGDTSKASDYDDNNVRKVGPHGVCAIFQSTDMTSRNTMVGEVPELAAGPESANTILIANLKQSVTPYGGNSYATRQNSVYISTGSYISVKDNSNTKVNVFGGDTYVGVLDYANCMFAYHNASDNYEQPDNERIRAYNGAYIPLESSINLSLRTDTVGTAKTYESGTGYANHFVENDIVQVGSIYVQNTPLYAYNDAYSAQPRAKNYVSKSIYSIDNLHTDTRVMNSEPKTNLEVTDSWTKFRVANYLDVDTRFGSINNLKLFKNNLLFWQTDAFGTLAVNERSLIQDNNAGALTLGTGGVLTRFDYFTTKNGSKENQLRTATQSDSTVYWYDADRNEICGFDNQLRTVSKLKGVQSYLHDNKDIITNDPISVYDKKYNEVLLTLEDKTLVFNEQVGAFTSFYTYRPDWYAEFTDKLMIYKNLAVYKYNSGNELDMFTGKDKISYVRFIVNDKYPQTKTFDNVEYGGDFTYDTNFDNIYFETKRQTSFTLTQDDIDYREDTYKFCIPRSSRELNEAEELVNKSYRDRMKGKYLICHYKYDCNGGNTFKVPYISTAYRYSLI</sequence>
<dbReference type="Pfam" id="PF25729">
    <property type="entry name" value="crAss_MUZ_C"/>
    <property type="match status" value="1"/>
</dbReference>
<protein>
    <submittedName>
        <fullName evidence="3">Putative stabilization protein</fullName>
    </submittedName>
</protein>
<evidence type="ECO:0000259" key="1">
    <source>
        <dbReference type="Pfam" id="PF25729"/>
    </source>
</evidence>
<dbReference type="InterPro" id="IPR057888">
    <property type="entry name" value="crAss_MUZ_C"/>
</dbReference>
<accession>A0A7M1RUZ2</accession>
<name>A0A7M1RUZ2_9CAUD</name>
<dbReference type="KEGG" id="vg:65128613"/>
<dbReference type="EMBL" id="MT774376">
    <property type="protein sequence ID" value="QOR58158.1"/>
    <property type="molecule type" value="Genomic_DNA"/>
</dbReference>
<dbReference type="InterPro" id="IPR057889">
    <property type="entry name" value="crAss_MUZ_N"/>
</dbReference>